<dbReference type="AlphaFoldDB" id="A0A8C6KMS2"/>
<organism evidence="1 2">
    <name type="scientific">Nothobranchius furzeri</name>
    <name type="common">Turquoise killifish</name>
    <dbReference type="NCBI Taxonomy" id="105023"/>
    <lineage>
        <taxon>Eukaryota</taxon>
        <taxon>Metazoa</taxon>
        <taxon>Chordata</taxon>
        <taxon>Craniata</taxon>
        <taxon>Vertebrata</taxon>
        <taxon>Euteleostomi</taxon>
        <taxon>Actinopterygii</taxon>
        <taxon>Neopterygii</taxon>
        <taxon>Teleostei</taxon>
        <taxon>Neoteleostei</taxon>
        <taxon>Acanthomorphata</taxon>
        <taxon>Ovalentaria</taxon>
        <taxon>Atherinomorphae</taxon>
        <taxon>Cyprinodontiformes</taxon>
        <taxon>Nothobranchiidae</taxon>
        <taxon>Nothobranchius</taxon>
    </lineage>
</organism>
<reference evidence="1" key="1">
    <citation type="submission" date="2014-08" db="EMBL/GenBank/DDBJ databases">
        <authorList>
            <person name="Senf B."/>
            <person name="Petzold A."/>
            <person name="Downie B.R."/>
            <person name="Koch P."/>
            <person name="Platzer M."/>
        </authorList>
    </citation>
    <scope>NUCLEOTIDE SEQUENCE [LARGE SCALE GENOMIC DNA]</scope>
    <source>
        <strain evidence="1">GRZ</strain>
    </source>
</reference>
<dbReference type="GeneTree" id="ENSGT00940000177294"/>
<proteinExistence type="predicted"/>
<accession>A0A8C6KMS2</accession>
<sequence>ISPISKMDAIFDRGFSAASFSFLASKRGLYNKTGRRLTKEGTADWSSLDDFFFSGSFLSASHIFTFASGSGNVGSSGSTTMCFFSLVHPLSLPLRPFGFWVAFGREAGVAESITASLTMDGFMSVPVAGSAEAVVSSGCSVKHSTLLGVFEDSVFTTGGLISMAEEESRF</sequence>
<keyword evidence="2" id="KW-1185">Reference proteome</keyword>
<dbReference type="Ensembl" id="ENSNFUT00015008532.1">
    <property type="protein sequence ID" value="ENSNFUP00015008112.1"/>
    <property type="gene ID" value="ENSNFUG00015003982.1"/>
</dbReference>
<evidence type="ECO:0000313" key="2">
    <source>
        <dbReference type="Proteomes" id="UP000694548"/>
    </source>
</evidence>
<reference evidence="1" key="2">
    <citation type="submission" date="2025-08" db="UniProtKB">
        <authorList>
            <consortium name="Ensembl"/>
        </authorList>
    </citation>
    <scope>IDENTIFICATION</scope>
</reference>
<name>A0A8C6KMS2_NOTFU</name>
<evidence type="ECO:0000313" key="1">
    <source>
        <dbReference type="Ensembl" id="ENSNFUP00015008112.1"/>
    </source>
</evidence>
<reference evidence="1" key="3">
    <citation type="submission" date="2025-09" db="UniProtKB">
        <authorList>
            <consortium name="Ensembl"/>
        </authorList>
    </citation>
    <scope>IDENTIFICATION</scope>
</reference>
<dbReference type="Proteomes" id="UP000694548">
    <property type="component" value="Chromosome sgr07"/>
</dbReference>
<protein>
    <submittedName>
        <fullName evidence="1">Uncharacterized protein</fullName>
    </submittedName>
</protein>